<comment type="caution">
    <text evidence="2">The sequence shown here is derived from an EMBL/GenBank/DDBJ whole genome shotgun (WGS) entry which is preliminary data.</text>
</comment>
<proteinExistence type="predicted"/>
<dbReference type="AlphaFoldDB" id="A0A0W8IPT0"/>
<feature type="compositionally biased region" description="Basic and acidic residues" evidence="1">
    <location>
        <begin position="232"/>
        <end position="249"/>
    </location>
</feature>
<accession>A0A0W8IPT0</accession>
<protein>
    <submittedName>
        <fullName evidence="2">Uncharacterized protein</fullName>
    </submittedName>
</protein>
<dbReference type="EMBL" id="LQBK01000003">
    <property type="protein sequence ID" value="KUG61898.1"/>
    <property type="molecule type" value="Genomic_DNA"/>
</dbReference>
<reference evidence="3" key="1">
    <citation type="submission" date="2015-12" db="EMBL/GenBank/DDBJ databases">
        <authorList>
            <person name="Nair G.R."/>
            <person name="Kaur G."/>
            <person name="Mayilraj S."/>
        </authorList>
    </citation>
    <scope>NUCLEOTIDE SEQUENCE [LARGE SCALE GENOMIC DNA]</scope>
    <source>
        <strain evidence="3">CD08_4</strain>
    </source>
</reference>
<organism evidence="2 3">
    <name type="scientific">Kocuria rosea subsp. polaris</name>
    <dbReference type="NCBI Taxonomy" id="136273"/>
    <lineage>
        <taxon>Bacteria</taxon>
        <taxon>Bacillati</taxon>
        <taxon>Actinomycetota</taxon>
        <taxon>Actinomycetes</taxon>
        <taxon>Micrococcales</taxon>
        <taxon>Micrococcaceae</taxon>
        <taxon>Kocuria</taxon>
    </lineage>
</organism>
<feature type="region of interest" description="Disordered" evidence="1">
    <location>
        <begin position="156"/>
        <end position="272"/>
    </location>
</feature>
<feature type="region of interest" description="Disordered" evidence="1">
    <location>
        <begin position="1"/>
        <end position="46"/>
    </location>
</feature>
<gene>
    <name evidence="2" type="ORF">AVL61_11270</name>
</gene>
<feature type="compositionally biased region" description="Pro residues" evidence="1">
    <location>
        <begin position="9"/>
        <end position="20"/>
    </location>
</feature>
<evidence type="ECO:0000256" key="1">
    <source>
        <dbReference type="SAM" id="MobiDB-lite"/>
    </source>
</evidence>
<evidence type="ECO:0000313" key="3">
    <source>
        <dbReference type="Proteomes" id="UP000053512"/>
    </source>
</evidence>
<sequence>MPVDVQVGPVPPERPCPAPRAPNGTSPTAPAGPRPAAPADAQRREVRAALSRRTAPLWPAHVPVRPAPGATRQERRQVRRLAGLEIQHHALVLRRISTAGVVAVAEPCFDAGWTVADVLHALDWTPQGARYAHDSVTGIENPGAWFAARLRTWTHQDGTPMRSADQRAAAEAEQRRAEALAAARRHADRRPRREGTVTDTGATDAAVDPPGTAAQDPRPFRVRWAAQIAAGRAERERQDGRDRDPDRPRRGTASAAPVPRSTGSVRAAGPPS</sequence>
<evidence type="ECO:0000313" key="2">
    <source>
        <dbReference type="EMBL" id="KUG61898.1"/>
    </source>
</evidence>
<feature type="compositionally biased region" description="Basic and acidic residues" evidence="1">
    <location>
        <begin position="164"/>
        <end position="178"/>
    </location>
</feature>
<name>A0A0W8IPT0_KOCRO</name>
<feature type="compositionally biased region" description="Low complexity" evidence="1">
    <location>
        <begin position="197"/>
        <end position="208"/>
    </location>
</feature>
<dbReference type="Proteomes" id="UP000053512">
    <property type="component" value="Unassembled WGS sequence"/>
</dbReference>